<reference evidence="2 3" key="1">
    <citation type="submission" date="2019-11" db="EMBL/GenBank/DDBJ databases">
        <title>Comparative genomics of hydrocarbon-degrading Desulfosarcina strains.</title>
        <authorList>
            <person name="Watanabe M."/>
            <person name="Kojima H."/>
            <person name="Fukui M."/>
        </authorList>
    </citation>
    <scope>NUCLEOTIDE SEQUENCE [LARGE SCALE GENOMIC DNA]</scope>
    <source>
        <strain evidence="2 3">PP31</strain>
    </source>
</reference>
<dbReference type="Proteomes" id="UP000427769">
    <property type="component" value="Chromosome"/>
</dbReference>
<evidence type="ECO:0000256" key="1">
    <source>
        <dbReference type="SAM" id="Phobius"/>
    </source>
</evidence>
<keyword evidence="1" id="KW-0472">Membrane</keyword>
<name>A0A5K7Z7X6_9BACT</name>
<feature type="transmembrane region" description="Helical" evidence="1">
    <location>
        <begin position="6"/>
        <end position="29"/>
    </location>
</feature>
<accession>A0A5K7Z7X6</accession>
<dbReference type="AlphaFoldDB" id="A0A5K7Z7X6"/>
<evidence type="ECO:0000313" key="2">
    <source>
        <dbReference type="EMBL" id="BBO77148.1"/>
    </source>
</evidence>
<keyword evidence="1" id="KW-0812">Transmembrane</keyword>
<dbReference type="RefSeq" id="WP_155305919.1">
    <property type="nucleotide sequence ID" value="NZ_AP021875.1"/>
</dbReference>
<organism evidence="2 3">
    <name type="scientific">Desulfosarcina widdelii</name>
    <dbReference type="NCBI Taxonomy" id="947919"/>
    <lineage>
        <taxon>Bacteria</taxon>
        <taxon>Pseudomonadati</taxon>
        <taxon>Thermodesulfobacteriota</taxon>
        <taxon>Desulfobacteria</taxon>
        <taxon>Desulfobacterales</taxon>
        <taxon>Desulfosarcinaceae</taxon>
        <taxon>Desulfosarcina</taxon>
    </lineage>
</organism>
<dbReference type="OrthoDB" id="9849558at2"/>
<protein>
    <submittedName>
        <fullName evidence="2">Uncharacterized protein</fullName>
    </submittedName>
</protein>
<keyword evidence="1" id="KW-1133">Transmembrane helix</keyword>
<sequence length="145" mass="16495">MESTQAYKWVVILFFGVVGIMFSASLIYLTTGNVDPTTFFGRKMTLPKTDTASIGFSKETRVLELGKQVNIGNRIFTYKGRQDGSIRFDIIIPEIDRQYPYPFKVDIRQSRNGFEVAGIWLQMVTVRANFVSLRTMIESHGGVVR</sequence>
<dbReference type="EMBL" id="AP021875">
    <property type="protein sequence ID" value="BBO77148.1"/>
    <property type="molecule type" value="Genomic_DNA"/>
</dbReference>
<proteinExistence type="predicted"/>
<evidence type="ECO:0000313" key="3">
    <source>
        <dbReference type="Proteomes" id="UP000427769"/>
    </source>
</evidence>
<dbReference type="KEGG" id="dwd:DSCW_45650"/>
<gene>
    <name evidence="2" type="ORF">DSCW_45650</name>
</gene>
<keyword evidence="3" id="KW-1185">Reference proteome</keyword>